<organism evidence="1 2">
    <name type="scientific">Lysinibacillus halotolerans</name>
    <dbReference type="NCBI Taxonomy" id="1368476"/>
    <lineage>
        <taxon>Bacteria</taxon>
        <taxon>Bacillati</taxon>
        <taxon>Bacillota</taxon>
        <taxon>Bacilli</taxon>
        <taxon>Bacillales</taxon>
        <taxon>Bacillaceae</taxon>
        <taxon>Lysinibacillus</taxon>
    </lineage>
</organism>
<accession>A0A3M8H484</accession>
<reference evidence="1 2" key="1">
    <citation type="journal article" date="2014" name="Int. J. Syst. Evol. Microbiol.">
        <title>Lysinibacillus halotolerans sp. nov., isolated from saline-alkaline soil.</title>
        <authorList>
            <person name="Kong D."/>
            <person name="Wang Y."/>
            <person name="Zhao B."/>
            <person name="Li Y."/>
            <person name="Song J."/>
            <person name="Zhai Y."/>
            <person name="Zhang C."/>
            <person name="Wang H."/>
            <person name="Chen X."/>
            <person name="Zhao B."/>
            <person name="Ruan Z."/>
        </authorList>
    </citation>
    <scope>NUCLEOTIDE SEQUENCE [LARGE SCALE GENOMIC DNA]</scope>
    <source>
        <strain evidence="1 2">MCCC 1A12703</strain>
    </source>
</reference>
<dbReference type="Proteomes" id="UP000279909">
    <property type="component" value="Unassembled WGS sequence"/>
</dbReference>
<keyword evidence="2" id="KW-1185">Reference proteome</keyword>
<dbReference type="OrthoDB" id="2942969at2"/>
<gene>
    <name evidence="1" type="ORF">EC501_16195</name>
</gene>
<name>A0A3M8H484_9BACI</name>
<comment type="caution">
    <text evidence="1">The sequence shown here is derived from an EMBL/GenBank/DDBJ whole genome shotgun (WGS) entry which is preliminary data.</text>
</comment>
<dbReference type="EMBL" id="RHLQ01000056">
    <property type="protein sequence ID" value="RNC97268.1"/>
    <property type="molecule type" value="Genomic_DNA"/>
</dbReference>
<dbReference type="AlphaFoldDB" id="A0A3M8H484"/>
<sequence length="95" mass="11187">MFILDLLFDIAFSIYTSLGFGTPQHKINTKMDKLSKKYPEVYKLYEEHKELFEGNEKLSKLILEHPIKRAEDKEQLAKKIEQFFTNYKQGVANGE</sequence>
<evidence type="ECO:0000313" key="2">
    <source>
        <dbReference type="Proteomes" id="UP000279909"/>
    </source>
</evidence>
<dbReference type="RefSeq" id="WP_122973388.1">
    <property type="nucleotide sequence ID" value="NZ_RHLQ01000056.1"/>
</dbReference>
<proteinExistence type="predicted"/>
<protein>
    <submittedName>
        <fullName evidence="1">Uncharacterized protein</fullName>
    </submittedName>
</protein>
<evidence type="ECO:0000313" key="1">
    <source>
        <dbReference type="EMBL" id="RNC97268.1"/>
    </source>
</evidence>